<protein>
    <recommendedName>
        <fullName evidence="9">Nucleotidyl transferase AbiEii toxin, Type IV TA system</fullName>
    </recommendedName>
</protein>
<evidence type="ECO:0000313" key="3">
    <source>
        <dbReference type="EMBL" id="GFP31044.1"/>
    </source>
</evidence>
<evidence type="ECO:0008006" key="9">
    <source>
        <dbReference type="Google" id="ProtNLM"/>
    </source>
</evidence>
<dbReference type="EMBL" id="BLRW01000159">
    <property type="protein sequence ID" value="GFP23659.1"/>
    <property type="molecule type" value="Genomic_DNA"/>
</dbReference>
<dbReference type="Proteomes" id="UP000585609">
    <property type="component" value="Unassembled WGS sequence"/>
</dbReference>
<dbReference type="Pfam" id="PF08843">
    <property type="entry name" value="AbiEii"/>
    <property type="match status" value="1"/>
</dbReference>
<evidence type="ECO:0000313" key="8">
    <source>
        <dbReference type="Proteomes" id="UP000588083"/>
    </source>
</evidence>
<proteinExistence type="predicted"/>
<dbReference type="InterPro" id="IPR014942">
    <property type="entry name" value="AbiEii"/>
</dbReference>
<evidence type="ECO:0000313" key="1">
    <source>
        <dbReference type="EMBL" id="GFP19814.1"/>
    </source>
</evidence>
<dbReference type="Proteomes" id="UP000574717">
    <property type="component" value="Unassembled WGS sequence"/>
</dbReference>
<keyword evidence="8" id="KW-1185">Reference proteome</keyword>
<gene>
    <name evidence="1" type="ORF">HKBW3S03_01318</name>
    <name evidence="2" type="ORF">HKBW3S09_01124</name>
    <name evidence="3" type="ORF">HKBW3S34_01963</name>
    <name evidence="4" type="ORF">HKBW3S44_00906</name>
</gene>
<dbReference type="EMBL" id="BLRZ01000148">
    <property type="protein sequence ID" value="GFP31044.1"/>
    <property type="molecule type" value="Genomic_DNA"/>
</dbReference>
<sequence>MIDRQEVMDFSREFGLTANVVEKDYVLGWLLAGISSHPELGSSWVFKGGTCLKKCYFETYRFSEDLDFTVIRLEHQDRGFLINAFKEIVNWVYDAAGIEIPHELISFEILRILVNFTTDSAAKLPLCKPFIFLLSMI</sequence>
<name>A0A6V8NK92_9ACTN</name>
<organism evidence="1 6">
    <name type="scientific">Candidatus Hakubella thermalkaliphila</name>
    <dbReference type="NCBI Taxonomy" id="2754717"/>
    <lineage>
        <taxon>Bacteria</taxon>
        <taxon>Bacillati</taxon>
        <taxon>Actinomycetota</taxon>
        <taxon>Actinomycetota incertae sedis</taxon>
        <taxon>Candidatus Hakubellales</taxon>
        <taxon>Candidatus Hakubellaceae</taxon>
        <taxon>Candidatus Hakubella</taxon>
    </lineage>
</organism>
<dbReference type="Gene3D" id="3.10.450.620">
    <property type="entry name" value="JHP933, nucleotidyltransferase-like core domain"/>
    <property type="match status" value="1"/>
</dbReference>
<evidence type="ECO:0000313" key="4">
    <source>
        <dbReference type="EMBL" id="GFP37226.1"/>
    </source>
</evidence>
<evidence type="ECO:0000313" key="5">
    <source>
        <dbReference type="Proteomes" id="UP000561271"/>
    </source>
</evidence>
<dbReference type="RefSeq" id="WP_246273276.1">
    <property type="nucleotide sequence ID" value="NZ_BLRU01000148.1"/>
</dbReference>
<dbReference type="Proteomes" id="UP000588083">
    <property type="component" value="Unassembled WGS sequence"/>
</dbReference>
<evidence type="ECO:0000313" key="7">
    <source>
        <dbReference type="Proteomes" id="UP000585609"/>
    </source>
</evidence>
<comment type="caution">
    <text evidence="1">The sequence shown here is derived from an EMBL/GenBank/DDBJ whole genome shotgun (WGS) entry which is preliminary data.</text>
</comment>
<dbReference type="EMBL" id="BLRU01000148">
    <property type="protein sequence ID" value="GFP19814.1"/>
    <property type="molecule type" value="Genomic_DNA"/>
</dbReference>
<dbReference type="Proteomes" id="UP000561271">
    <property type="component" value="Unassembled WGS sequence"/>
</dbReference>
<dbReference type="EMBL" id="BLSC01000062">
    <property type="protein sequence ID" value="GFP37226.1"/>
    <property type="molecule type" value="Genomic_DNA"/>
</dbReference>
<reference evidence="5 6" key="1">
    <citation type="journal article" date="2020" name="Front. Microbiol.">
        <title>Single-cell genomics of novel Actinobacteria with the Wood-Ljungdahl pathway discovered in a serpentinizing system.</title>
        <authorList>
            <person name="Merino N."/>
            <person name="Kawai M."/>
            <person name="Boyd E.S."/>
            <person name="Colman D.R."/>
            <person name="McGlynn S.E."/>
            <person name="Nealson K.H."/>
            <person name="Kurokawa K."/>
            <person name="Hongoh Y."/>
        </authorList>
    </citation>
    <scope>NUCLEOTIDE SEQUENCE [LARGE SCALE GENOMIC DNA]</scope>
    <source>
        <strain evidence="1 6">S03</strain>
        <strain evidence="2 7">S09_30</strain>
        <strain evidence="3 8">S34</strain>
        <strain evidence="4 5">S44</strain>
    </source>
</reference>
<accession>A0A6V8NK92</accession>
<evidence type="ECO:0000313" key="6">
    <source>
        <dbReference type="Proteomes" id="UP000574717"/>
    </source>
</evidence>
<evidence type="ECO:0000313" key="2">
    <source>
        <dbReference type="EMBL" id="GFP23659.1"/>
    </source>
</evidence>
<dbReference type="AlphaFoldDB" id="A0A6V8NK92"/>